<dbReference type="SUPFAM" id="SSF49464">
    <property type="entry name" value="Carboxypeptidase regulatory domain-like"/>
    <property type="match status" value="1"/>
</dbReference>
<dbReference type="GO" id="GO:0015344">
    <property type="term" value="F:siderophore uptake transmembrane transporter activity"/>
    <property type="evidence" value="ECO:0007669"/>
    <property type="project" value="TreeGrafter"/>
</dbReference>
<dbReference type="InterPro" id="IPR023997">
    <property type="entry name" value="TonB-dep_OMP_SusC/RagA_CS"/>
</dbReference>
<dbReference type="PANTHER" id="PTHR30069:SF29">
    <property type="entry name" value="HEMOGLOBIN AND HEMOGLOBIN-HAPTOGLOBIN-BINDING PROTEIN 1-RELATED"/>
    <property type="match status" value="1"/>
</dbReference>
<sequence length="1038" mass="113261">MKCKFTVFITVLLCLFSAQLFAQVIKGKVSDSNNAGLPGVSIQVKGTSRGTTTDGSGNYSISASKGATLVFSSVGHISKQVVVNDQSAINITMEDDNQSLDEVVVVGYGTQKKSELTNAVVQTSGKEITRSNNVSISNSLSGKLPGLFVNQTSSVPGQDNASITVRGPRTFRNSSALIVIDGVANADPDGLNRLDPNDIESISVLKDASAAIYGAQSAGGVVLVTTKRGKTGKPTFDFVSTYTLQSPTMRVQSANAMEYMSVINNKDAADGRPATFSDDFVNQFKSGQRKSEDWYGALVAPPATVARQSLTMRGGTETTRYFVSLGTVSQGGILRADDKTKLNQYNIRANMDVAVTKKLDVGVDISYRQKNVQYPQGGSDQIGSFANTSPLQPAYVDGDYRYPTEGWSQLNPAARLLSPGYQKLVTDVATGTLKFKYKLPVTGLALEGFMSLTKNYEYDKNFNYTWVYYRKDPSGSIIQVPSRSVEDIGLKEFYAQTLRTTQNIRLTYENTINKDHKLSGFVAYEQSNYDDNYFYAQRLGYDSPVIDQLFAGSPIPANQSNSGTATSNGRQNIFGRVAYEYKGKYLFGFSSRYDGSTTFPPGKRFGFFPQASAAWVISEEPFVKNSMFSNLKLRGSWGQLGNDRVDPYQYVGAYGYTNGWVVNGADVRSLGPKTTPNPNITWEVSETTNIGLELGFLNNNLTFEIDAFNTTTSNILAKRQASIPGYTGLTLPDENIGKMNSRGIDFQGAYNKTIGQVGMRIGANLTYSENKIVYFDEPPLAQPYQKLEGNPLNSPLVYQAIGIYRSAQDLKDKVSYPGAKVGDLIFADLNGDGKIDVNDQYRFQASPFPKMQFGVNLTLNYKNFDLYILLQGQSGAKWRLSNGFNADAGGNNLQYVALNSYSPANPNAELPNINYNMSGLEGANSDFYYHDVTWMRFKSAQLGYNLPKSLLSKAKISNLRVYVSADNLFMLFNSLSKYGAGDPETNSAPAGNPSNVLNINTAGNRSSASNLTSNLTGSTNGNAYPNLKNVTFGINLTF</sequence>
<evidence type="ECO:0000256" key="8">
    <source>
        <dbReference type="PROSITE-ProRule" id="PRU01360"/>
    </source>
</evidence>
<protein>
    <submittedName>
        <fullName evidence="11">TonB-linked outer membrane protein, SusC/RagA family</fullName>
    </submittedName>
</protein>
<keyword evidence="2 8" id="KW-0813">Transport</keyword>
<dbReference type="RefSeq" id="WP_092018159.1">
    <property type="nucleotide sequence ID" value="NZ_FOXH01000009.1"/>
</dbReference>
<dbReference type="InterPro" id="IPR023996">
    <property type="entry name" value="TonB-dep_OMP_SusC/RagA"/>
</dbReference>
<comment type="subcellular location">
    <subcellularLocation>
        <location evidence="1 8">Cell outer membrane</location>
        <topology evidence="1 8">Multi-pass membrane protein</topology>
    </subcellularLocation>
</comment>
<evidence type="ECO:0000256" key="3">
    <source>
        <dbReference type="ARBA" id="ARBA00022452"/>
    </source>
</evidence>
<keyword evidence="3 8" id="KW-1134">Transmembrane beta strand</keyword>
<dbReference type="Pfam" id="PF13715">
    <property type="entry name" value="CarbopepD_reg_2"/>
    <property type="match status" value="1"/>
</dbReference>
<dbReference type="GO" id="GO:0044718">
    <property type="term" value="P:siderophore transmembrane transport"/>
    <property type="evidence" value="ECO:0007669"/>
    <property type="project" value="TreeGrafter"/>
</dbReference>
<dbReference type="OrthoDB" id="9768177at2"/>
<evidence type="ECO:0000256" key="9">
    <source>
        <dbReference type="SAM" id="SignalP"/>
    </source>
</evidence>
<dbReference type="NCBIfam" id="TIGR04057">
    <property type="entry name" value="SusC_RagA_signa"/>
    <property type="match status" value="1"/>
</dbReference>
<keyword evidence="4 8" id="KW-0812">Transmembrane</keyword>
<dbReference type="AlphaFoldDB" id="A0A1I5VII8"/>
<keyword evidence="7 8" id="KW-0998">Cell outer membrane</keyword>
<gene>
    <name evidence="11" type="ORF">SAMN04515674_109137</name>
</gene>
<evidence type="ECO:0000256" key="5">
    <source>
        <dbReference type="ARBA" id="ARBA00022729"/>
    </source>
</evidence>
<dbReference type="STRING" id="1079859.SAMN04515674_109137"/>
<evidence type="ECO:0000256" key="1">
    <source>
        <dbReference type="ARBA" id="ARBA00004571"/>
    </source>
</evidence>
<feature type="signal peptide" evidence="9">
    <location>
        <begin position="1"/>
        <end position="22"/>
    </location>
</feature>
<evidence type="ECO:0000256" key="4">
    <source>
        <dbReference type="ARBA" id="ARBA00022692"/>
    </source>
</evidence>
<dbReference type="Pfam" id="PF07715">
    <property type="entry name" value="Plug"/>
    <property type="match status" value="1"/>
</dbReference>
<dbReference type="InterPro" id="IPR036942">
    <property type="entry name" value="Beta-barrel_TonB_sf"/>
</dbReference>
<dbReference type="Gene3D" id="2.60.40.1120">
    <property type="entry name" value="Carboxypeptidase-like, regulatory domain"/>
    <property type="match status" value="1"/>
</dbReference>
<evidence type="ECO:0000256" key="2">
    <source>
        <dbReference type="ARBA" id="ARBA00022448"/>
    </source>
</evidence>
<organism evidence="11 12">
    <name type="scientific">Pseudarcicella hirudinis</name>
    <dbReference type="NCBI Taxonomy" id="1079859"/>
    <lineage>
        <taxon>Bacteria</taxon>
        <taxon>Pseudomonadati</taxon>
        <taxon>Bacteroidota</taxon>
        <taxon>Cytophagia</taxon>
        <taxon>Cytophagales</taxon>
        <taxon>Flectobacillaceae</taxon>
        <taxon>Pseudarcicella</taxon>
    </lineage>
</organism>
<dbReference type="Gene3D" id="2.40.170.20">
    <property type="entry name" value="TonB-dependent receptor, beta-barrel domain"/>
    <property type="match status" value="1"/>
</dbReference>
<dbReference type="InterPro" id="IPR012910">
    <property type="entry name" value="Plug_dom"/>
</dbReference>
<keyword evidence="6 8" id="KW-0472">Membrane</keyword>
<feature type="chain" id="PRO_5011453694" evidence="9">
    <location>
        <begin position="23"/>
        <end position="1038"/>
    </location>
</feature>
<dbReference type="PANTHER" id="PTHR30069">
    <property type="entry name" value="TONB-DEPENDENT OUTER MEMBRANE RECEPTOR"/>
    <property type="match status" value="1"/>
</dbReference>
<accession>A0A1I5VII8</accession>
<keyword evidence="5 9" id="KW-0732">Signal</keyword>
<comment type="similarity">
    <text evidence="8">Belongs to the TonB-dependent receptor family.</text>
</comment>
<dbReference type="PROSITE" id="PS52016">
    <property type="entry name" value="TONB_DEPENDENT_REC_3"/>
    <property type="match status" value="1"/>
</dbReference>
<feature type="domain" description="TonB-dependent receptor plug" evidence="10">
    <location>
        <begin position="113"/>
        <end position="221"/>
    </location>
</feature>
<keyword evidence="12" id="KW-1185">Reference proteome</keyword>
<dbReference type="InterPro" id="IPR037066">
    <property type="entry name" value="Plug_dom_sf"/>
</dbReference>
<dbReference type="GO" id="GO:0009279">
    <property type="term" value="C:cell outer membrane"/>
    <property type="evidence" value="ECO:0007669"/>
    <property type="project" value="UniProtKB-SubCell"/>
</dbReference>
<dbReference type="NCBIfam" id="TIGR04056">
    <property type="entry name" value="OMP_RagA_SusC"/>
    <property type="match status" value="1"/>
</dbReference>
<evidence type="ECO:0000313" key="11">
    <source>
        <dbReference type="EMBL" id="SFQ07231.1"/>
    </source>
</evidence>
<proteinExistence type="inferred from homology"/>
<name>A0A1I5VII8_9BACT</name>
<dbReference type="Gene3D" id="2.170.130.10">
    <property type="entry name" value="TonB-dependent receptor, plug domain"/>
    <property type="match status" value="1"/>
</dbReference>
<dbReference type="InterPro" id="IPR039426">
    <property type="entry name" value="TonB-dep_rcpt-like"/>
</dbReference>
<evidence type="ECO:0000313" key="12">
    <source>
        <dbReference type="Proteomes" id="UP000199306"/>
    </source>
</evidence>
<reference evidence="11 12" key="1">
    <citation type="submission" date="2016-10" db="EMBL/GenBank/DDBJ databases">
        <authorList>
            <person name="de Groot N.N."/>
        </authorList>
    </citation>
    <scope>NUCLEOTIDE SEQUENCE [LARGE SCALE GENOMIC DNA]</scope>
    <source>
        <strain evidence="12">E92,LMG 26720,CCM 7988</strain>
    </source>
</reference>
<evidence type="ECO:0000256" key="7">
    <source>
        <dbReference type="ARBA" id="ARBA00023237"/>
    </source>
</evidence>
<dbReference type="InterPro" id="IPR008969">
    <property type="entry name" value="CarboxyPept-like_regulatory"/>
</dbReference>
<dbReference type="Proteomes" id="UP000199306">
    <property type="component" value="Unassembled WGS sequence"/>
</dbReference>
<evidence type="ECO:0000256" key="6">
    <source>
        <dbReference type="ARBA" id="ARBA00023136"/>
    </source>
</evidence>
<evidence type="ECO:0000259" key="10">
    <source>
        <dbReference type="Pfam" id="PF07715"/>
    </source>
</evidence>
<dbReference type="SUPFAM" id="SSF56935">
    <property type="entry name" value="Porins"/>
    <property type="match status" value="1"/>
</dbReference>
<dbReference type="EMBL" id="FOXH01000009">
    <property type="protein sequence ID" value="SFQ07231.1"/>
    <property type="molecule type" value="Genomic_DNA"/>
</dbReference>